<feature type="domain" description="CzcB-like barrel-sandwich hybrid" evidence="3">
    <location>
        <begin position="76"/>
        <end position="198"/>
    </location>
</feature>
<evidence type="ECO:0000259" key="2">
    <source>
        <dbReference type="Pfam" id="PF25954"/>
    </source>
</evidence>
<dbReference type="PANTHER" id="PTHR30469">
    <property type="entry name" value="MULTIDRUG RESISTANCE PROTEIN MDTA"/>
    <property type="match status" value="1"/>
</dbReference>
<dbReference type="InterPro" id="IPR058647">
    <property type="entry name" value="BSH_CzcB-like"/>
</dbReference>
<accession>A0A420WNW3</accession>
<dbReference type="PANTHER" id="PTHR30469:SF29">
    <property type="entry name" value="BLR2860 PROTEIN"/>
    <property type="match status" value="1"/>
</dbReference>
<proteinExistence type="inferred from homology"/>
<dbReference type="NCBIfam" id="TIGR01730">
    <property type="entry name" value="RND_mfp"/>
    <property type="match status" value="1"/>
</dbReference>
<dbReference type="RefSeq" id="WP_183077839.1">
    <property type="nucleotide sequence ID" value="NZ_RBIG01000001.1"/>
</dbReference>
<sequence length="366" mass="39432">MKSSIWIAILFAVAATLWIASGQFGDAAEAPAGAPKQEAQAALPGVQFIVSEEQAHRRELTINGFTQAERRVQLRVETDGRVTEIGVEKGKRVAAGEMIARLALDDREARRAEARALVRQREVEFSASKQLAGKGFRSDTNLAQAQAQLDAARAALARIETDITNTTIRAPFDGVLNDRMVEIGNYVQAGDEVAQIVDTDPMLVVIEVPETHALSLELGDLAEVRFSTGETRNAVIRYIASVANSATRTFRVEAELDNRDGAIRDGLTAAVKLSLDSVPAHFITPSILTLNDAGQMGVKLVGQDNTVTFRPVRIIASETDGVWLAGLPQRARLIVVGQEFVAEGQKVEAVRSENFAGSYADGGAKK</sequence>
<dbReference type="Gene3D" id="2.40.420.20">
    <property type="match status" value="1"/>
</dbReference>
<comment type="caution">
    <text evidence="4">The sequence shown here is derived from an EMBL/GenBank/DDBJ whole genome shotgun (WGS) entry which is preliminary data.</text>
</comment>
<name>A0A420WNW3_9PROT</name>
<dbReference type="EMBL" id="RBIG01000001">
    <property type="protein sequence ID" value="RKQ72728.1"/>
    <property type="molecule type" value="Genomic_DNA"/>
</dbReference>
<dbReference type="Gene3D" id="1.10.287.470">
    <property type="entry name" value="Helix hairpin bin"/>
    <property type="match status" value="1"/>
</dbReference>
<dbReference type="GO" id="GO:1990281">
    <property type="term" value="C:efflux pump complex"/>
    <property type="evidence" value="ECO:0007669"/>
    <property type="project" value="TreeGrafter"/>
</dbReference>
<reference evidence="4 5" key="1">
    <citation type="submission" date="2018-10" db="EMBL/GenBank/DDBJ databases">
        <title>Comparative analysis of microorganisms from saline springs in Andes Mountain Range, Colombia.</title>
        <authorList>
            <person name="Rubin E."/>
        </authorList>
    </citation>
    <scope>NUCLEOTIDE SEQUENCE [LARGE SCALE GENOMIC DNA]</scope>
    <source>
        <strain evidence="4 5">USBA 36</strain>
    </source>
</reference>
<feature type="domain" description="CusB-like beta-barrel" evidence="2">
    <location>
        <begin position="204"/>
        <end position="274"/>
    </location>
</feature>
<comment type="similarity">
    <text evidence="1">Belongs to the membrane fusion protein (MFP) (TC 8.A.1) family.</text>
</comment>
<dbReference type="InterPro" id="IPR058792">
    <property type="entry name" value="Beta-barrel_RND_2"/>
</dbReference>
<dbReference type="Gene3D" id="2.40.50.100">
    <property type="match status" value="1"/>
</dbReference>
<dbReference type="Pfam" id="PF25973">
    <property type="entry name" value="BSH_CzcB"/>
    <property type="match status" value="1"/>
</dbReference>
<dbReference type="Gene3D" id="2.40.30.170">
    <property type="match status" value="1"/>
</dbReference>
<dbReference type="Pfam" id="PF25954">
    <property type="entry name" value="Beta-barrel_RND_2"/>
    <property type="match status" value="1"/>
</dbReference>
<evidence type="ECO:0000256" key="1">
    <source>
        <dbReference type="ARBA" id="ARBA00009477"/>
    </source>
</evidence>
<gene>
    <name evidence="4" type="ORF">BCL74_0496</name>
</gene>
<evidence type="ECO:0000259" key="3">
    <source>
        <dbReference type="Pfam" id="PF25973"/>
    </source>
</evidence>
<dbReference type="InterPro" id="IPR006143">
    <property type="entry name" value="RND_pump_MFP"/>
</dbReference>
<evidence type="ECO:0000313" key="5">
    <source>
        <dbReference type="Proteomes" id="UP000277424"/>
    </source>
</evidence>
<organism evidence="4 5">
    <name type="scientific">Oceanibaculum indicum</name>
    <dbReference type="NCBI Taxonomy" id="526216"/>
    <lineage>
        <taxon>Bacteria</taxon>
        <taxon>Pseudomonadati</taxon>
        <taxon>Pseudomonadota</taxon>
        <taxon>Alphaproteobacteria</taxon>
        <taxon>Rhodospirillales</taxon>
        <taxon>Oceanibaculaceae</taxon>
        <taxon>Oceanibaculum</taxon>
    </lineage>
</organism>
<dbReference type="SUPFAM" id="SSF111369">
    <property type="entry name" value="HlyD-like secretion proteins"/>
    <property type="match status" value="1"/>
</dbReference>
<evidence type="ECO:0000313" key="4">
    <source>
        <dbReference type="EMBL" id="RKQ72728.1"/>
    </source>
</evidence>
<dbReference type="AlphaFoldDB" id="A0A420WNW3"/>
<dbReference type="Proteomes" id="UP000277424">
    <property type="component" value="Unassembled WGS sequence"/>
</dbReference>
<dbReference type="GO" id="GO:0015562">
    <property type="term" value="F:efflux transmembrane transporter activity"/>
    <property type="evidence" value="ECO:0007669"/>
    <property type="project" value="TreeGrafter"/>
</dbReference>
<protein>
    <submittedName>
        <fullName evidence="4">Multidrug efflux system membrane fusion protein</fullName>
    </submittedName>
</protein>